<protein>
    <submittedName>
        <fullName evidence="1">Uncharacterized protein</fullName>
    </submittedName>
</protein>
<proteinExistence type="predicted"/>
<sequence length="81" mass="9235">MIQKVQNTVGAELRKNRGASFCKFCSVFLTHHKKIQPLLKLLLLEELYCSDCGIITSDSSEQAFMLTSFPTHHLRQDVLKP</sequence>
<dbReference type="Proteomes" id="UP001286313">
    <property type="component" value="Unassembled WGS sequence"/>
</dbReference>
<organism evidence="1 2">
    <name type="scientific">Petrolisthes cinctipes</name>
    <name type="common">Flat porcelain crab</name>
    <dbReference type="NCBI Taxonomy" id="88211"/>
    <lineage>
        <taxon>Eukaryota</taxon>
        <taxon>Metazoa</taxon>
        <taxon>Ecdysozoa</taxon>
        <taxon>Arthropoda</taxon>
        <taxon>Crustacea</taxon>
        <taxon>Multicrustacea</taxon>
        <taxon>Malacostraca</taxon>
        <taxon>Eumalacostraca</taxon>
        <taxon>Eucarida</taxon>
        <taxon>Decapoda</taxon>
        <taxon>Pleocyemata</taxon>
        <taxon>Anomura</taxon>
        <taxon>Galatheoidea</taxon>
        <taxon>Porcellanidae</taxon>
        <taxon>Petrolisthes</taxon>
    </lineage>
</organism>
<accession>A0AAE1KTT9</accession>
<evidence type="ECO:0000313" key="1">
    <source>
        <dbReference type="EMBL" id="KAK3883538.1"/>
    </source>
</evidence>
<name>A0AAE1KTT9_PETCI</name>
<evidence type="ECO:0000313" key="2">
    <source>
        <dbReference type="Proteomes" id="UP001286313"/>
    </source>
</evidence>
<dbReference type="AlphaFoldDB" id="A0AAE1KTT9"/>
<dbReference type="EMBL" id="JAWQEG010000981">
    <property type="protein sequence ID" value="KAK3883538.1"/>
    <property type="molecule type" value="Genomic_DNA"/>
</dbReference>
<gene>
    <name evidence="1" type="ORF">Pcinc_012142</name>
</gene>
<comment type="caution">
    <text evidence="1">The sequence shown here is derived from an EMBL/GenBank/DDBJ whole genome shotgun (WGS) entry which is preliminary data.</text>
</comment>
<reference evidence="1" key="1">
    <citation type="submission" date="2023-10" db="EMBL/GenBank/DDBJ databases">
        <title>Genome assemblies of two species of porcelain crab, Petrolisthes cinctipes and Petrolisthes manimaculis (Anomura: Porcellanidae).</title>
        <authorList>
            <person name="Angst P."/>
        </authorList>
    </citation>
    <scope>NUCLEOTIDE SEQUENCE</scope>
    <source>
        <strain evidence="1">PB745_01</strain>
        <tissue evidence="1">Gill</tissue>
    </source>
</reference>
<keyword evidence="2" id="KW-1185">Reference proteome</keyword>